<name>A0A402BI68_9CHLR</name>
<proteinExistence type="predicted"/>
<protein>
    <submittedName>
        <fullName evidence="2">Uncharacterized protein</fullName>
    </submittedName>
</protein>
<evidence type="ECO:0000313" key="3">
    <source>
        <dbReference type="Proteomes" id="UP000287171"/>
    </source>
</evidence>
<dbReference type="Proteomes" id="UP000287171">
    <property type="component" value="Unassembled WGS sequence"/>
</dbReference>
<feature type="region of interest" description="Disordered" evidence="1">
    <location>
        <begin position="1"/>
        <end position="20"/>
    </location>
</feature>
<feature type="compositionally biased region" description="Basic and acidic residues" evidence="1">
    <location>
        <begin position="11"/>
        <end position="20"/>
    </location>
</feature>
<gene>
    <name evidence="2" type="ORF">KDA_65390</name>
</gene>
<feature type="compositionally biased region" description="Polar residues" evidence="1">
    <location>
        <begin position="1"/>
        <end position="10"/>
    </location>
</feature>
<dbReference type="AlphaFoldDB" id="A0A402BI68"/>
<evidence type="ECO:0000256" key="1">
    <source>
        <dbReference type="SAM" id="MobiDB-lite"/>
    </source>
</evidence>
<dbReference type="OrthoDB" id="166489at2"/>
<keyword evidence="3" id="KW-1185">Reference proteome</keyword>
<sequence length="69" mass="8214">MKLFHVSQNEKALEEEQESEGRQIDLAADIMQIHRFGGNIDIRDLHPEMTEQETIDYLSNLIDNHMRRY</sequence>
<reference evidence="3" key="1">
    <citation type="submission" date="2018-12" db="EMBL/GenBank/DDBJ databases">
        <title>Tengunoibacter tsumagoiensis gen. nov., sp. nov., Dictyobacter kobayashii sp. nov., D. alpinus sp. nov., and D. joshuensis sp. nov. and description of Dictyobacteraceae fam. nov. within the order Ktedonobacterales isolated from Tengu-no-mugimeshi.</title>
        <authorList>
            <person name="Wang C.M."/>
            <person name="Zheng Y."/>
            <person name="Sakai Y."/>
            <person name="Toyoda A."/>
            <person name="Minakuchi Y."/>
            <person name="Abe K."/>
            <person name="Yokota A."/>
            <person name="Yabe S."/>
        </authorList>
    </citation>
    <scope>NUCLEOTIDE SEQUENCE [LARGE SCALE GENOMIC DNA]</scope>
    <source>
        <strain evidence="3">Uno16</strain>
    </source>
</reference>
<organism evidence="2 3">
    <name type="scientific">Dictyobacter alpinus</name>
    <dbReference type="NCBI Taxonomy" id="2014873"/>
    <lineage>
        <taxon>Bacteria</taxon>
        <taxon>Bacillati</taxon>
        <taxon>Chloroflexota</taxon>
        <taxon>Ktedonobacteria</taxon>
        <taxon>Ktedonobacterales</taxon>
        <taxon>Dictyobacteraceae</taxon>
        <taxon>Dictyobacter</taxon>
    </lineage>
</organism>
<comment type="caution">
    <text evidence="2">The sequence shown here is derived from an EMBL/GenBank/DDBJ whole genome shotgun (WGS) entry which is preliminary data.</text>
</comment>
<dbReference type="EMBL" id="BIFT01000002">
    <property type="protein sequence ID" value="GCE31055.1"/>
    <property type="molecule type" value="Genomic_DNA"/>
</dbReference>
<dbReference type="RefSeq" id="WP_126631065.1">
    <property type="nucleotide sequence ID" value="NZ_BIFT01000002.1"/>
</dbReference>
<evidence type="ECO:0000313" key="2">
    <source>
        <dbReference type="EMBL" id="GCE31055.1"/>
    </source>
</evidence>
<accession>A0A402BI68</accession>